<dbReference type="AlphaFoldDB" id="A0A6L8LIK0"/>
<evidence type="ECO:0008006" key="4">
    <source>
        <dbReference type="Google" id="ProtNLM"/>
    </source>
</evidence>
<organism evidence="2 3">
    <name type="scientific">Thalassovita mangrovi</name>
    <dbReference type="NCBI Taxonomy" id="2692236"/>
    <lineage>
        <taxon>Bacteria</taxon>
        <taxon>Pseudomonadati</taxon>
        <taxon>Pseudomonadota</taxon>
        <taxon>Alphaproteobacteria</taxon>
        <taxon>Rhodobacterales</taxon>
        <taxon>Roseobacteraceae</taxon>
        <taxon>Thalassovita</taxon>
    </lineage>
</organism>
<dbReference type="SUPFAM" id="SSF52833">
    <property type="entry name" value="Thioredoxin-like"/>
    <property type="match status" value="1"/>
</dbReference>
<accession>A0A6L8LIK0</accession>
<dbReference type="InterPro" id="IPR008554">
    <property type="entry name" value="Glutaredoxin-like"/>
</dbReference>
<feature type="chain" id="PRO_5026863048" description="Thioredoxin domain-containing protein" evidence="1">
    <location>
        <begin position="21"/>
        <end position="170"/>
    </location>
</feature>
<reference evidence="2 3" key="1">
    <citation type="submission" date="2020-01" db="EMBL/GenBank/DDBJ databases">
        <authorList>
            <person name="Chen S."/>
        </authorList>
    </citation>
    <scope>NUCLEOTIDE SEQUENCE [LARGE SCALE GENOMIC DNA]</scope>
    <source>
        <strain evidence="2 3">GS-10</strain>
    </source>
</reference>
<sequence length="170" mass="18621">MIRTALILTWAALLAGPSFAEGGALFDDRERAALGRELRDALIADPEPVWQAFHAPPPSPYQDDIDRDLARLSAAAGELFDPAATQIGSPEAEKVLALFVRADCANCERAREDLAALAERLDLRVTVFDLDQNAELAERIGVDMAPSYVLPRMIVRDHVPAAVIEKYLSR</sequence>
<keyword evidence="1" id="KW-0732">Signal</keyword>
<dbReference type="RefSeq" id="WP_160973488.1">
    <property type="nucleotide sequence ID" value="NZ_WWEN01000004.1"/>
</dbReference>
<dbReference type="Gene3D" id="3.40.30.10">
    <property type="entry name" value="Glutaredoxin"/>
    <property type="match status" value="1"/>
</dbReference>
<keyword evidence="3" id="KW-1185">Reference proteome</keyword>
<dbReference type="InterPro" id="IPR036249">
    <property type="entry name" value="Thioredoxin-like_sf"/>
</dbReference>
<evidence type="ECO:0000313" key="3">
    <source>
        <dbReference type="Proteomes" id="UP000479043"/>
    </source>
</evidence>
<dbReference type="Proteomes" id="UP000479043">
    <property type="component" value="Unassembled WGS sequence"/>
</dbReference>
<protein>
    <recommendedName>
        <fullName evidence="4">Thioredoxin domain-containing protein</fullName>
    </recommendedName>
</protein>
<name>A0A6L8LIK0_9RHOB</name>
<feature type="signal peptide" evidence="1">
    <location>
        <begin position="1"/>
        <end position="20"/>
    </location>
</feature>
<gene>
    <name evidence="2" type="ORF">GR167_10700</name>
</gene>
<evidence type="ECO:0000313" key="2">
    <source>
        <dbReference type="EMBL" id="MYM55774.1"/>
    </source>
</evidence>
<comment type="caution">
    <text evidence="2">The sequence shown here is derived from an EMBL/GenBank/DDBJ whole genome shotgun (WGS) entry which is preliminary data.</text>
</comment>
<proteinExistence type="predicted"/>
<dbReference type="Pfam" id="PF05768">
    <property type="entry name" value="Glrx-like"/>
    <property type="match status" value="1"/>
</dbReference>
<dbReference type="EMBL" id="WWEN01000004">
    <property type="protein sequence ID" value="MYM55774.1"/>
    <property type="molecule type" value="Genomic_DNA"/>
</dbReference>
<evidence type="ECO:0000256" key="1">
    <source>
        <dbReference type="SAM" id="SignalP"/>
    </source>
</evidence>